<dbReference type="Gene3D" id="3.40.50.2300">
    <property type="match status" value="2"/>
</dbReference>
<evidence type="ECO:0000256" key="2">
    <source>
        <dbReference type="ARBA" id="ARBA00023125"/>
    </source>
</evidence>
<keyword evidence="1" id="KW-0805">Transcription regulation</keyword>
<keyword evidence="3" id="KW-0804">Transcription</keyword>
<evidence type="ECO:0000259" key="4">
    <source>
        <dbReference type="PROSITE" id="PS01124"/>
    </source>
</evidence>
<dbReference type="InterPro" id="IPR028082">
    <property type="entry name" value="Peripla_BP_I"/>
</dbReference>
<dbReference type="PROSITE" id="PS01124">
    <property type="entry name" value="HTH_ARAC_FAMILY_2"/>
    <property type="match status" value="1"/>
</dbReference>
<dbReference type="Pfam" id="PF13377">
    <property type="entry name" value="Peripla_BP_3"/>
    <property type="match status" value="1"/>
</dbReference>
<dbReference type="PANTHER" id="PTHR30146">
    <property type="entry name" value="LACI-RELATED TRANSCRIPTIONAL REPRESSOR"/>
    <property type="match status" value="1"/>
</dbReference>
<dbReference type="RefSeq" id="WP_258818599.1">
    <property type="nucleotide sequence ID" value="NZ_JANUGW010000017.1"/>
</dbReference>
<dbReference type="GO" id="GO:0003677">
    <property type="term" value="F:DNA binding"/>
    <property type="evidence" value="ECO:0007669"/>
    <property type="project" value="UniProtKB-KW"/>
</dbReference>
<accession>A0ABT1ZVX7</accession>
<reference evidence="5 6" key="1">
    <citation type="submission" date="2022-08" db="EMBL/GenBank/DDBJ databases">
        <title>Reclassification of Massilia species as members of the genera Telluria, Duganella, Pseudoduganella, Mokoshia gen. nov. and Zemynaea gen. nov. using orthogonal and non-orthogonal genome-based approaches.</title>
        <authorList>
            <person name="Bowman J.P."/>
        </authorList>
    </citation>
    <scope>NUCLEOTIDE SEQUENCE [LARGE SCALE GENOMIC DNA]</scope>
    <source>
        <strain evidence="5 6">JCM 31316</strain>
    </source>
</reference>
<dbReference type="SUPFAM" id="SSF53822">
    <property type="entry name" value="Periplasmic binding protein-like I"/>
    <property type="match status" value="1"/>
</dbReference>
<evidence type="ECO:0000256" key="3">
    <source>
        <dbReference type="ARBA" id="ARBA00023163"/>
    </source>
</evidence>
<dbReference type="PANTHER" id="PTHR30146:SF24">
    <property type="entry name" value="XYLOSE OPERON REGULATORY PROTEIN"/>
    <property type="match status" value="1"/>
</dbReference>
<protein>
    <submittedName>
        <fullName evidence="5">DNA-binding transcriptional regulator</fullName>
    </submittedName>
</protein>
<comment type="caution">
    <text evidence="5">The sequence shown here is derived from an EMBL/GenBank/DDBJ whole genome shotgun (WGS) entry which is preliminary data.</text>
</comment>
<proteinExistence type="predicted"/>
<dbReference type="InterPro" id="IPR009057">
    <property type="entry name" value="Homeodomain-like_sf"/>
</dbReference>
<dbReference type="CDD" id="cd01543">
    <property type="entry name" value="PBP1_XylR"/>
    <property type="match status" value="1"/>
</dbReference>
<dbReference type="InterPro" id="IPR054031">
    <property type="entry name" value="XylR_PBP1"/>
</dbReference>
<gene>
    <name evidence="5" type="ORF">NX784_20790</name>
</gene>
<organism evidence="5 6">
    <name type="scientific">Massilia pinisoli</name>
    <dbReference type="NCBI Taxonomy" id="1772194"/>
    <lineage>
        <taxon>Bacteria</taxon>
        <taxon>Pseudomonadati</taxon>
        <taxon>Pseudomonadota</taxon>
        <taxon>Betaproteobacteria</taxon>
        <taxon>Burkholderiales</taxon>
        <taxon>Oxalobacteraceae</taxon>
        <taxon>Telluria group</taxon>
        <taxon>Massilia</taxon>
    </lineage>
</organism>
<dbReference type="EMBL" id="JANUGW010000017">
    <property type="protein sequence ID" value="MCS0584039.1"/>
    <property type="molecule type" value="Genomic_DNA"/>
</dbReference>
<dbReference type="Gene3D" id="1.10.10.60">
    <property type="entry name" value="Homeodomain-like"/>
    <property type="match status" value="1"/>
</dbReference>
<name>A0ABT1ZVX7_9BURK</name>
<dbReference type="InterPro" id="IPR046335">
    <property type="entry name" value="LacI/GalR-like_sensor"/>
</dbReference>
<evidence type="ECO:0000313" key="6">
    <source>
        <dbReference type="Proteomes" id="UP001204151"/>
    </source>
</evidence>
<dbReference type="SUPFAM" id="SSF46689">
    <property type="entry name" value="Homeodomain-like"/>
    <property type="match status" value="2"/>
</dbReference>
<evidence type="ECO:0000313" key="5">
    <source>
        <dbReference type="EMBL" id="MCS0584039.1"/>
    </source>
</evidence>
<dbReference type="Proteomes" id="UP001204151">
    <property type="component" value="Unassembled WGS sequence"/>
</dbReference>
<dbReference type="InterPro" id="IPR018060">
    <property type="entry name" value="HTH_AraC"/>
</dbReference>
<keyword evidence="6" id="KW-1185">Reference proteome</keyword>
<dbReference type="SMART" id="SM00342">
    <property type="entry name" value="HTH_ARAC"/>
    <property type="match status" value="1"/>
</dbReference>
<keyword evidence="2 5" id="KW-0238">DNA-binding</keyword>
<sequence length="399" mass="43940">MKTTKAYRIALLFNGNKTFDREVISGIAAHLGGTRVAWDLFLEEDFRLRLSGMDRWQGDGVIADFDDPAVAKALTGCTVPVVAVGGSYASESAYPAGVPYVATDNHKLVKLARDHLIDVGLQRFAMFSLPEAQECRWAQERERAFRALMEDDRMEPEIFRGCETNAASWDAAVQGQIEWLRSLPKPVGVIAVTDARARQLLQACAIAGISVPEQVALIGIDNDPLVRMLTRIPLSSVIQGAHEMGRTAAHLLEQMLHGVRLANTRILVPPAGINVLASSRYQAVKHPHVMRACHYIRQYACQGIKTHQVAEYVGVSRSSLEVYFRQELGCSVHDMILRAKLDAAKAGLESGERSIADVALGCGFTSTQYMHLVFKRELGCTPRAWRDRALGERTTLSAA</sequence>
<dbReference type="Pfam" id="PF12833">
    <property type="entry name" value="HTH_18"/>
    <property type="match status" value="1"/>
</dbReference>
<dbReference type="Pfam" id="PF22177">
    <property type="entry name" value="PBP1_XylR"/>
    <property type="match status" value="1"/>
</dbReference>
<evidence type="ECO:0000256" key="1">
    <source>
        <dbReference type="ARBA" id="ARBA00023015"/>
    </source>
</evidence>
<feature type="domain" description="HTH araC/xylS-type" evidence="4">
    <location>
        <begin position="290"/>
        <end position="388"/>
    </location>
</feature>